<reference evidence="6" key="1">
    <citation type="submission" date="2013-07" db="EMBL/GenBank/DDBJ databases">
        <title>The genome of Eucalyptus grandis.</title>
        <authorList>
            <person name="Schmutz J."/>
            <person name="Hayes R."/>
            <person name="Myburg A."/>
            <person name="Tuskan G."/>
            <person name="Grattapaglia D."/>
            <person name="Rokhsar D.S."/>
        </authorList>
    </citation>
    <scope>NUCLEOTIDE SEQUENCE</scope>
    <source>
        <tissue evidence="6">Leaf extractions</tissue>
    </source>
</reference>
<dbReference type="InterPro" id="IPR050681">
    <property type="entry name" value="CDF/SLC30A"/>
</dbReference>
<comment type="subcellular location">
    <subcellularLocation>
        <location evidence="1">Membrane</location>
        <topology evidence="1">Multi-pass membrane protein</topology>
    </subcellularLocation>
</comment>
<dbReference type="Gramene" id="KCW85499">
    <property type="protein sequence ID" value="KCW85499"/>
    <property type="gene ID" value="EUGRSUZ_B02299"/>
</dbReference>
<evidence type="ECO:0000256" key="1">
    <source>
        <dbReference type="ARBA" id="ARBA00004141"/>
    </source>
</evidence>
<dbReference type="PANTHER" id="PTHR11562:SF100">
    <property type="entry name" value="METAL TOLERANCE PROTEIN A2"/>
    <property type="match status" value="1"/>
</dbReference>
<dbReference type="AlphaFoldDB" id="A0A059D4V6"/>
<evidence type="ECO:0000256" key="4">
    <source>
        <dbReference type="ARBA" id="ARBA00022989"/>
    </source>
</evidence>
<dbReference type="GO" id="GO:0005886">
    <property type="term" value="C:plasma membrane"/>
    <property type="evidence" value="ECO:0000318"/>
    <property type="project" value="GO_Central"/>
</dbReference>
<keyword evidence="3" id="KW-0864">Zinc transport</keyword>
<evidence type="ECO:0000256" key="5">
    <source>
        <dbReference type="ARBA" id="ARBA00023136"/>
    </source>
</evidence>
<sequence>MVFAGPSSPASIDSDTKIVGKTGSCPLLPRMVFAGPSSPASTNSDTKSGGMVSSSFLFAGPSSPASTDSDNTSAGMMEDPADSIKGKANEVEIEIPSVSGAIHDHPTPPRPYDLVCAFSKLENDEAASNRRLKSLTKLCGLMILYMTVTFVDVVGGIQANSLAVLADAGHLLAHIFGLSFSLFAV</sequence>
<keyword evidence="2" id="KW-0812">Transmembrane</keyword>
<dbReference type="GO" id="GO:0005385">
    <property type="term" value="F:zinc ion transmembrane transporter activity"/>
    <property type="evidence" value="ECO:0000318"/>
    <property type="project" value="GO_Central"/>
</dbReference>
<dbReference type="InterPro" id="IPR027469">
    <property type="entry name" value="Cation_efflux_TMD_sf"/>
</dbReference>
<protein>
    <submittedName>
        <fullName evidence="6">Uncharacterized protein</fullName>
    </submittedName>
</protein>
<dbReference type="InParanoid" id="A0A059D4V6"/>
<dbReference type="STRING" id="71139.A0A059D4V6"/>
<evidence type="ECO:0000256" key="2">
    <source>
        <dbReference type="ARBA" id="ARBA00022692"/>
    </source>
</evidence>
<accession>A0A059D4V6</accession>
<keyword evidence="3" id="KW-0813">Transport</keyword>
<dbReference type="GO" id="GO:0005773">
    <property type="term" value="C:vacuole"/>
    <property type="evidence" value="ECO:0000318"/>
    <property type="project" value="GO_Central"/>
</dbReference>
<dbReference type="SUPFAM" id="SSF161111">
    <property type="entry name" value="Cation efflux protein transmembrane domain-like"/>
    <property type="match status" value="1"/>
</dbReference>
<name>A0A059D4V6_EUCGR</name>
<proteinExistence type="predicted"/>
<dbReference type="EMBL" id="KK198754">
    <property type="protein sequence ID" value="KCW85499.1"/>
    <property type="molecule type" value="Genomic_DNA"/>
</dbReference>
<gene>
    <name evidence="6" type="ORF">EUGRSUZ_B02299</name>
</gene>
<keyword evidence="3" id="KW-0862">Zinc</keyword>
<keyword evidence="4" id="KW-1133">Transmembrane helix</keyword>
<dbReference type="PANTHER" id="PTHR11562">
    <property type="entry name" value="CATION EFFLUX PROTEIN/ ZINC TRANSPORTER"/>
    <property type="match status" value="1"/>
</dbReference>
<evidence type="ECO:0000313" key="6">
    <source>
        <dbReference type="EMBL" id="KCW85499.1"/>
    </source>
</evidence>
<organism evidence="6">
    <name type="scientific">Eucalyptus grandis</name>
    <name type="common">Flooded gum</name>
    <dbReference type="NCBI Taxonomy" id="71139"/>
    <lineage>
        <taxon>Eukaryota</taxon>
        <taxon>Viridiplantae</taxon>
        <taxon>Streptophyta</taxon>
        <taxon>Embryophyta</taxon>
        <taxon>Tracheophyta</taxon>
        <taxon>Spermatophyta</taxon>
        <taxon>Magnoliopsida</taxon>
        <taxon>eudicotyledons</taxon>
        <taxon>Gunneridae</taxon>
        <taxon>Pentapetalae</taxon>
        <taxon>rosids</taxon>
        <taxon>malvids</taxon>
        <taxon>Myrtales</taxon>
        <taxon>Myrtaceae</taxon>
        <taxon>Myrtoideae</taxon>
        <taxon>Eucalypteae</taxon>
        <taxon>Eucalyptus</taxon>
    </lineage>
</organism>
<dbReference type="GO" id="GO:0071577">
    <property type="term" value="P:zinc ion transmembrane transport"/>
    <property type="evidence" value="ECO:0000318"/>
    <property type="project" value="GO_Central"/>
</dbReference>
<keyword evidence="5" id="KW-0472">Membrane</keyword>
<keyword evidence="3" id="KW-0406">Ion transport</keyword>
<evidence type="ECO:0000256" key="3">
    <source>
        <dbReference type="ARBA" id="ARBA00022906"/>
    </source>
</evidence>